<name>G8M0Y7_ACECE</name>
<keyword evidence="2" id="KW-1185">Reference proteome</keyword>
<organism evidence="1 2">
    <name type="scientific">Acetivibrio clariflavus (strain DSM 19732 / NBRC 101661 / EBR45)</name>
    <name type="common">Clostridium clariflavum</name>
    <dbReference type="NCBI Taxonomy" id="720554"/>
    <lineage>
        <taxon>Bacteria</taxon>
        <taxon>Bacillati</taxon>
        <taxon>Bacillota</taxon>
        <taxon>Clostridia</taxon>
        <taxon>Eubacteriales</taxon>
        <taxon>Oscillospiraceae</taxon>
        <taxon>Acetivibrio</taxon>
    </lineage>
</organism>
<dbReference type="Proteomes" id="UP000005435">
    <property type="component" value="Chromosome"/>
</dbReference>
<dbReference type="KEGG" id="ccl:Clocl_3778"/>
<evidence type="ECO:0000313" key="1">
    <source>
        <dbReference type="EMBL" id="AEV70230.1"/>
    </source>
</evidence>
<dbReference type="AlphaFoldDB" id="G8M0Y7"/>
<accession>G8M0Y7</accession>
<dbReference type="HOGENOM" id="CLU_3342235_0_0_9"/>
<gene>
    <name evidence="1" type="ordered locus">Clocl_3778</name>
</gene>
<sequence length="37" mass="4468">MGKHYCREQNNTAFFQDEAILTDFINIKYVNMLKKNE</sequence>
<dbReference type="EMBL" id="CP003065">
    <property type="protein sequence ID" value="AEV70230.1"/>
    <property type="molecule type" value="Genomic_DNA"/>
</dbReference>
<protein>
    <submittedName>
        <fullName evidence="1">Uncharacterized protein</fullName>
    </submittedName>
</protein>
<evidence type="ECO:0000313" key="2">
    <source>
        <dbReference type="Proteomes" id="UP000005435"/>
    </source>
</evidence>
<reference evidence="1 2" key="2">
    <citation type="journal article" date="2012" name="Stand. Genomic Sci.">
        <title>Complete Genome Sequence of Clostridium clariflavum DSM 19732.</title>
        <authorList>
            <person name="Izquierdo J.A."/>
            <person name="Goodwin L."/>
            <person name="Davenport K.W."/>
            <person name="Teshima H."/>
            <person name="Bruce D."/>
            <person name="Detter C."/>
            <person name="Tapia R."/>
            <person name="Han S."/>
            <person name="Land M."/>
            <person name="Hauser L."/>
            <person name="Jeffries C.D."/>
            <person name="Han J."/>
            <person name="Pitluck S."/>
            <person name="Nolan M."/>
            <person name="Chen A."/>
            <person name="Huntemann M."/>
            <person name="Mavromatis K."/>
            <person name="Mikhailova N."/>
            <person name="Liolios K."/>
            <person name="Woyke T."/>
            <person name="Lynd L.R."/>
        </authorList>
    </citation>
    <scope>NUCLEOTIDE SEQUENCE [LARGE SCALE GENOMIC DNA]</scope>
    <source>
        <strain evidence="2">DSM 19732 / NBRC 101661 / EBR45</strain>
    </source>
</reference>
<reference evidence="2" key="1">
    <citation type="submission" date="2011-12" db="EMBL/GenBank/DDBJ databases">
        <title>Complete sequence of Clostridium clariflavum DSM 19732.</title>
        <authorList>
            <consortium name="US DOE Joint Genome Institute"/>
            <person name="Lucas S."/>
            <person name="Han J."/>
            <person name="Lapidus A."/>
            <person name="Cheng J.-F."/>
            <person name="Goodwin L."/>
            <person name="Pitluck S."/>
            <person name="Peters L."/>
            <person name="Teshima H."/>
            <person name="Detter J.C."/>
            <person name="Han C."/>
            <person name="Tapia R."/>
            <person name="Land M."/>
            <person name="Hauser L."/>
            <person name="Kyrpides N."/>
            <person name="Ivanova N."/>
            <person name="Pagani I."/>
            <person name="Kitzmiller T."/>
            <person name="Lynd L."/>
            <person name="Izquierdo J."/>
            <person name="Woyke T."/>
        </authorList>
    </citation>
    <scope>NUCLEOTIDE SEQUENCE [LARGE SCALE GENOMIC DNA]</scope>
    <source>
        <strain evidence="2">DSM 19732 / NBRC 101661 / EBR45</strain>
    </source>
</reference>
<proteinExistence type="predicted"/>